<organism evidence="3 4">
    <name type="scientific">Mangrovihabitans endophyticus</name>
    <dbReference type="NCBI Taxonomy" id="1751298"/>
    <lineage>
        <taxon>Bacteria</taxon>
        <taxon>Bacillati</taxon>
        <taxon>Actinomycetota</taxon>
        <taxon>Actinomycetes</taxon>
        <taxon>Micromonosporales</taxon>
        <taxon>Micromonosporaceae</taxon>
        <taxon>Mangrovihabitans</taxon>
    </lineage>
</organism>
<reference evidence="3" key="2">
    <citation type="submission" date="2020-09" db="EMBL/GenBank/DDBJ databases">
        <authorList>
            <person name="Sun Q."/>
            <person name="Zhou Y."/>
        </authorList>
    </citation>
    <scope>NUCLEOTIDE SEQUENCE</scope>
    <source>
        <strain evidence="3">CGMCC 4.7299</strain>
    </source>
</reference>
<dbReference type="Proteomes" id="UP000656042">
    <property type="component" value="Unassembled WGS sequence"/>
</dbReference>
<feature type="compositionally biased region" description="Basic and acidic residues" evidence="1">
    <location>
        <begin position="114"/>
        <end position="129"/>
    </location>
</feature>
<feature type="chain" id="PRO_5035272516" description="Secreted protein" evidence="2">
    <location>
        <begin position="22"/>
        <end position="175"/>
    </location>
</feature>
<dbReference type="RefSeq" id="WP_189078398.1">
    <property type="nucleotide sequence ID" value="NZ_BMMX01000004.1"/>
</dbReference>
<evidence type="ECO:0008006" key="5">
    <source>
        <dbReference type="Google" id="ProtNLM"/>
    </source>
</evidence>
<feature type="region of interest" description="Disordered" evidence="1">
    <location>
        <begin position="19"/>
        <end position="56"/>
    </location>
</feature>
<feature type="signal peptide" evidence="2">
    <location>
        <begin position="1"/>
        <end position="21"/>
    </location>
</feature>
<gene>
    <name evidence="3" type="ORF">GCM10012284_15260</name>
</gene>
<dbReference type="AlphaFoldDB" id="A0A8J3FMA4"/>
<keyword evidence="4" id="KW-1185">Reference proteome</keyword>
<evidence type="ECO:0000256" key="1">
    <source>
        <dbReference type="SAM" id="MobiDB-lite"/>
    </source>
</evidence>
<feature type="compositionally biased region" description="Low complexity" evidence="1">
    <location>
        <begin position="19"/>
        <end position="33"/>
    </location>
</feature>
<dbReference type="PROSITE" id="PS51257">
    <property type="entry name" value="PROKAR_LIPOPROTEIN"/>
    <property type="match status" value="1"/>
</dbReference>
<proteinExistence type="predicted"/>
<evidence type="ECO:0000313" key="4">
    <source>
        <dbReference type="Proteomes" id="UP000656042"/>
    </source>
</evidence>
<reference evidence="3" key="1">
    <citation type="journal article" date="2014" name="Int. J. Syst. Evol. Microbiol.">
        <title>Complete genome sequence of Corynebacterium casei LMG S-19264T (=DSM 44701T), isolated from a smear-ripened cheese.</title>
        <authorList>
            <consortium name="US DOE Joint Genome Institute (JGI-PGF)"/>
            <person name="Walter F."/>
            <person name="Albersmeier A."/>
            <person name="Kalinowski J."/>
            <person name="Ruckert C."/>
        </authorList>
    </citation>
    <scope>NUCLEOTIDE SEQUENCE</scope>
    <source>
        <strain evidence="3">CGMCC 4.7299</strain>
    </source>
</reference>
<keyword evidence="2" id="KW-0732">Signal</keyword>
<protein>
    <recommendedName>
        <fullName evidence="5">Secreted protein</fullName>
    </recommendedName>
</protein>
<accession>A0A8J3FMA4</accession>
<feature type="region of interest" description="Disordered" evidence="1">
    <location>
        <begin position="114"/>
        <end position="133"/>
    </location>
</feature>
<comment type="caution">
    <text evidence="3">The sequence shown here is derived from an EMBL/GenBank/DDBJ whole genome shotgun (WGS) entry which is preliminary data.</text>
</comment>
<evidence type="ECO:0000256" key="2">
    <source>
        <dbReference type="SAM" id="SignalP"/>
    </source>
</evidence>
<dbReference type="EMBL" id="BMMX01000004">
    <property type="protein sequence ID" value="GGK82214.1"/>
    <property type="molecule type" value="Genomic_DNA"/>
</dbReference>
<name>A0A8J3FMA4_9ACTN</name>
<evidence type="ECO:0000313" key="3">
    <source>
        <dbReference type="EMBL" id="GGK82214.1"/>
    </source>
</evidence>
<sequence length="175" mass="18537">MRRALLAVTLGGLLLSGAACGSDTSGDPSDDTPQAGGPSWVATPSTPVTTEPDYSANTETVCGEVQKIFSEDLEDFGTHIGKMIAYREAKDSDAAKKAEQAASKELKDIGAKLKKETDAAQDPDLRDAGAESAAKFVKSSGDDKLFDDITTTDKLDQTIQDRITEWMTPVVGYCA</sequence>